<dbReference type="AlphaFoldDB" id="A0A5B7IVL3"/>
<dbReference type="EMBL" id="VSRR010076126">
    <property type="protein sequence ID" value="MPC87952.1"/>
    <property type="molecule type" value="Genomic_DNA"/>
</dbReference>
<dbReference type="Proteomes" id="UP000324222">
    <property type="component" value="Unassembled WGS sequence"/>
</dbReference>
<keyword evidence="2" id="KW-1185">Reference proteome</keyword>
<protein>
    <submittedName>
        <fullName evidence="1">Uncharacterized protein</fullName>
    </submittedName>
</protein>
<gene>
    <name evidence="1" type="ORF">E2C01_082836</name>
</gene>
<accession>A0A5B7IVL3</accession>
<organism evidence="1 2">
    <name type="scientific">Portunus trituberculatus</name>
    <name type="common">Swimming crab</name>
    <name type="synonym">Neptunus trituberculatus</name>
    <dbReference type="NCBI Taxonomy" id="210409"/>
    <lineage>
        <taxon>Eukaryota</taxon>
        <taxon>Metazoa</taxon>
        <taxon>Ecdysozoa</taxon>
        <taxon>Arthropoda</taxon>
        <taxon>Crustacea</taxon>
        <taxon>Multicrustacea</taxon>
        <taxon>Malacostraca</taxon>
        <taxon>Eumalacostraca</taxon>
        <taxon>Eucarida</taxon>
        <taxon>Decapoda</taxon>
        <taxon>Pleocyemata</taxon>
        <taxon>Brachyura</taxon>
        <taxon>Eubrachyura</taxon>
        <taxon>Portunoidea</taxon>
        <taxon>Portunidae</taxon>
        <taxon>Portuninae</taxon>
        <taxon>Portunus</taxon>
    </lineage>
</organism>
<evidence type="ECO:0000313" key="2">
    <source>
        <dbReference type="Proteomes" id="UP000324222"/>
    </source>
</evidence>
<comment type="caution">
    <text evidence="1">The sequence shown here is derived from an EMBL/GenBank/DDBJ whole genome shotgun (WGS) entry which is preliminary data.</text>
</comment>
<proteinExistence type="predicted"/>
<name>A0A5B7IVL3_PORTR</name>
<sequence length="62" mass="7385">MNTRNLGISRHHRLTELERLMVFSPEITLTGEKAFHRFMWIPNERRVAFTLAGGRREVHPNR</sequence>
<reference evidence="1 2" key="1">
    <citation type="submission" date="2019-05" db="EMBL/GenBank/DDBJ databases">
        <title>Another draft genome of Portunus trituberculatus and its Hox gene families provides insights of decapod evolution.</title>
        <authorList>
            <person name="Jeong J.-H."/>
            <person name="Song I."/>
            <person name="Kim S."/>
            <person name="Choi T."/>
            <person name="Kim D."/>
            <person name="Ryu S."/>
            <person name="Kim W."/>
        </authorList>
    </citation>
    <scope>NUCLEOTIDE SEQUENCE [LARGE SCALE GENOMIC DNA]</scope>
    <source>
        <tissue evidence="1">Muscle</tissue>
    </source>
</reference>
<evidence type="ECO:0000313" key="1">
    <source>
        <dbReference type="EMBL" id="MPC87952.1"/>
    </source>
</evidence>